<name>A0ABN8RZU2_9CNID</name>
<keyword evidence="1" id="KW-0812">Transmembrane</keyword>
<feature type="transmembrane region" description="Helical" evidence="1">
    <location>
        <begin position="81"/>
        <end position="103"/>
    </location>
</feature>
<organism evidence="2 3">
    <name type="scientific">Porites evermanni</name>
    <dbReference type="NCBI Taxonomy" id="104178"/>
    <lineage>
        <taxon>Eukaryota</taxon>
        <taxon>Metazoa</taxon>
        <taxon>Cnidaria</taxon>
        <taxon>Anthozoa</taxon>
        <taxon>Hexacorallia</taxon>
        <taxon>Scleractinia</taxon>
        <taxon>Fungiina</taxon>
        <taxon>Poritidae</taxon>
        <taxon>Porites</taxon>
    </lineage>
</organism>
<dbReference type="Proteomes" id="UP001159427">
    <property type="component" value="Unassembled WGS sequence"/>
</dbReference>
<keyword evidence="1" id="KW-0472">Membrane</keyword>
<evidence type="ECO:0000256" key="1">
    <source>
        <dbReference type="SAM" id="Phobius"/>
    </source>
</evidence>
<dbReference type="EMBL" id="CALNXI010002196">
    <property type="protein sequence ID" value="CAH3184490.1"/>
    <property type="molecule type" value="Genomic_DNA"/>
</dbReference>
<comment type="caution">
    <text evidence="2">The sequence shown here is derived from an EMBL/GenBank/DDBJ whole genome shotgun (WGS) entry which is preliminary data.</text>
</comment>
<accession>A0ABN8RZU2</accession>
<gene>
    <name evidence="2" type="ORF">PEVE_00015475</name>
</gene>
<proteinExistence type="predicted"/>
<feature type="non-terminal residue" evidence="2">
    <location>
        <position position="1"/>
    </location>
</feature>
<reference evidence="2 3" key="1">
    <citation type="submission" date="2022-05" db="EMBL/GenBank/DDBJ databases">
        <authorList>
            <consortium name="Genoscope - CEA"/>
            <person name="William W."/>
        </authorList>
    </citation>
    <scope>NUCLEOTIDE SEQUENCE [LARGE SCALE GENOMIC DNA]</scope>
</reference>
<protein>
    <submittedName>
        <fullName evidence="2">Uncharacterized protein</fullName>
    </submittedName>
</protein>
<sequence>VQHKPRYNLQRYNSGESSKGIGDRSISPGSSCLPRLLGWNPSFSSFNRSSCLPCLLGWNPSLSSFNSKFHLLLTEVSVQGAPVSLACWVGIPVYLVLIFHLLLTEVSVQGAPVSLACWVGIPVYLVLIVSFIYY</sequence>
<feature type="transmembrane region" description="Helical" evidence="1">
    <location>
        <begin position="115"/>
        <end position="133"/>
    </location>
</feature>
<keyword evidence="1" id="KW-1133">Transmembrane helix</keyword>
<evidence type="ECO:0000313" key="3">
    <source>
        <dbReference type="Proteomes" id="UP001159427"/>
    </source>
</evidence>
<evidence type="ECO:0000313" key="2">
    <source>
        <dbReference type="EMBL" id="CAH3184490.1"/>
    </source>
</evidence>
<keyword evidence="3" id="KW-1185">Reference proteome</keyword>